<gene>
    <name evidence="3" type="ORF">LTR78_004034</name>
</gene>
<evidence type="ECO:0000313" key="3">
    <source>
        <dbReference type="EMBL" id="KAK3676283.1"/>
    </source>
</evidence>
<dbReference type="PANTHER" id="PTHR40130:SF1">
    <property type="entry name" value="SPINDLE POLE BODY-ASSOCIATED PROTEIN CUT12 DOMAIN-CONTAINING PROTEIN"/>
    <property type="match status" value="1"/>
</dbReference>
<name>A0AAE0WQS3_9PEZI</name>
<evidence type="ECO:0000256" key="2">
    <source>
        <dbReference type="SAM" id="MobiDB-lite"/>
    </source>
</evidence>
<feature type="region of interest" description="Disordered" evidence="2">
    <location>
        <begin position="464"/>
        <end position="489"/>
    </location>
</feature>
<feature type="compositionally biased region" description="Low complexity" evidence="2">
    <location>
        <begin position="164"/>
        <end position="179"/>
    </location>
</feature>
<protein>
    <submittedName>
        <fullName evidence="3">Uncharacterized protein</fullName>
    </submittedName>
</protein>
<dbReference type="PANTHER" id="PTHR40130">
    <property type="entry name" value="EXPRESSED PROTEIN"/>
    <property type="match status" value="1"/>
</dbReference>
<dbReference type="Gene3D" id="1.20.58.80">
    <property type="entry name" value="Phosphotransferase system, lactose/cellobiose-type IIA subunit"/>
    <property type="match status" value="1"/>
</dbReference>
<dbReference type="EMBL" id="JAUTXT010000011">
    <property type="protein sequence ID" value="KAK3676283.1"/>
    <property type="molecule type" value="Genomic_DNA"/>
</dbReference>
<dbReference type="AlphaFoldDB" id="A0AAE0WQS3"/>
<keyword evidence="1" id="KW-0175">Coiled coil</keyword>
<keyword evidence="4" id="KW-1185">Reference proteome</keyword>
<evidence type="ECO:0000313" key="4">
    <source>
        <dbReference type="Proteomes" id="UP001274830"/>
    </source>
</evidence>
<sequence>MAEVAPLTSVRLKSANNLKCAKEEQAHAHGRKAALETQQIHWTAAAEEHQNAAQDYAKTARTVNDGEALRVLRLLEQQHRKLAEIIKSPIPDDVTEHPAQHVPEPGPSSSKSDSSRAVTNTNKTSSKPVKTSALSGARVGSQARDTSPSLARDIASRRGIPQTSRPSPAAQARARQLSPESSRRRGNAPRIPPSVVDSQASLSRSKLTRRAEEDDGFTKFYSGLTTGTMSKLSSVLAYAGLPLAADDIKQEPTPLSKAGKHTVSASNDPDVRKLFSKAALAAVEEDHRQRGTFGRGFGPAESFYVVPTTGMTKSFADIARHRGIEEDEDDFVDAQEAPGPPSPIRSRIPQSARASFGKGRTQEELELENTTLKVTLEQLAGRLANFEVHAQDASMAALTQSMVAVHPPATGPSAEAGTAERVRQLEELVSKAAEEKQQLEMQARQQQNELKKWNTKYQKLYERARSKQQAKQFARKPSEDGGGGEAVAD</sequence>
<dbReference type="Proteomes" id="UP001274830">
    <property type="component" value="Unassembled WGS sequence"/>
</dbReference>
<feature type="compositionally biased region" description="Polar residues" evidence="2">
    <location>
        <begin position="196"/>
        <end position="205"/>
    </location>
</feature>
<feature type="coiled-coil region" evidence="1">
    <location>
        <begin position="422"/>
        <end position="463"/>
    </location>
</feature>
<comment type="caution">
    <text evidence="3">The sequence shown here is derived from an EMBL/GenBank/DDBJ whole genome shotgun (WGS) entry which is preliminary data.</text>
</comment>
<evidence type="ECO:0000256" key="1">
    <source>
        <dbReference type="SAM" id="Coils"/>
    </source>
</evidence>
<feature type="region of interest" description="Disordered" evidence="2">
    <location>
        <begin position="88"/>
        <end position="212"/>
    </location>
</feature>
<proteinExistence type="predicted"/>
<feature type="compositionally biased region" description="Polar residues" evidence="2">
    <location>
        <begin position="116"/>
        <end position="134"/>
    </location>
</feature>
<organism evidence="3 4">
    <name type="scientific">Recurvomyces mirabilis</name>
    <dbReference type="NCBI Taxonomy" id="574656"/>
    <lineage>
        <taxon>Eukaryota</taxon>
        <taxon>Fungi</taxon>
        <taxon>Dikarya</taxon>
        <taxon>Ascomycota</taxon>
        <taxon>Pezizomycotina</taxon>
        <taxon>Dothideomycetes</taxon>
        <taxon>Dothideomycetidae</taxon>
        <taxon>Mycosphaerellales</taxon>
        <taxon>Teratosphaeriaceae</taxon>
        <taxon>Recurvomyces</taxon>
    </lineage>
</organism>
<reference evidence="3" key="1">
    <citation type="submission" date="2023-07" db="EMBL/GenBank/DDBJ databases">
        <title>Black Yeasts Isolated from many extreme environments.</title>
        <authorList>
            <person name="Coleine C."/>
            <person name="Stajich J.E."/>
            <person name="Selbmann L."/>
        </authorList>
    </citation>
    <scope>NUCLEOTIDE SEQUENCE</scope>
    <source>
        <strain evidence="3">CCFEE 5485</strain>
    </source>
</reference>
<feature type="region of interest" description="Disordered" evidence="2">
    <location>
        <begin position="335"/>
        <end position="362"/>
    </location>
</feature>
<feature type="compositionally biased region" description="Gly residues" evidence="2">
    <location>
        <begin position="480"/>
        <end position="489"/>
    </location>
</feature>
<accession>A0AAE0WQS3</accession>